<dbReference type="Gene3D" id="1.10.10.10">
    <property type="entry name" value="Winged helix-like DNA-binding domain superfamily/Winged helix DNA-binding domain"/>
    <property type="match status" value="1"/>
</dbReference>
<dbReference type="InterPro" id="IPR036866">
    <property type="entry name" value="RibonucZ/Hydroxyglut_hydro"/>
</dbReference>
<evidence type="ECO:0000313" key="2">
    <source>
        <dbReference type="EMBL" id="SEJ82452.1"/>
    </source>
</evidence>
<feature type="domain" description="Metallo-beta-lactamase-like C-terminal" evidence="1">
    <location>
        <begin position="33"/>
        <end position="78"/>
    </location>
</feature>
<comment type="caution">
    <text evidence="2">The sequence shown here is derived from an EMBL/GenBank/DDBJ whole genome shotgun (WGS) entry which is preliminary data.</text>
</comment>
<accession>A0A975WBU5</accession>
<reference evidence="2 3" key="1">
    <citation type="submission" date="2016-10" db="EMBL/GenBank/DDBJ databases">
        <authorList>
            <person name="Varghese N."/>
            <person name="Submissions S."/>
        </authorList>
    </citation>
    <scope>NUCLEOTIDE SEQUENCE [LARGE SCALE GENOMIC DNA]</scope>
    <source>
        <strain evidence="2 3">FF3</strain>
    </source>
</reference>
<dbReference type="Pfam" id="PF21221">
    <property type="entry name" value="B_lactamase-like_C"/>
    <property type="match status" value="1"/>
</dbReference>
<dbReference type="AlphaFoldDB" id="A0A975WBU5"/>
<dbReference type="EMBL" id="FNYY01000011">
    <property type="protein sequence ID" value="SEJ82452.1"/>
    <property type="molecule type" value="Genomic_DNA"/>
</dbReference>
<evidence type="ECO:0000259" key="1">
    <source>
        <dbReference type="Pfam" id="PF21221"/>
    </source>
</evidence>
<dbReference type="InterPro" id="IPR048933">
    <property type="entry name" value="B_lactamase-like_C"/>
</dbReference>
<sequence>MLPGHRRPFHGLHTRAAELEDHHEQRCDLIRTACAVAPQTVADLVPVLFARKLDAHQMSFAFTETLAHVNRLVRRGELEPVLQDGFLAHRTSGSV</sequence>
<name>A0A975WBU5_9RHOB</name>
<gene>
    <name evidence="2" type="ORF">SAMN04487940_11149</name>
</gene>
<dbReference type="Proteomes" id="UP000182932">
    <property type="component" value="Unassembled WGS sequence"/>
</dbReference>
<protein>
    <recommendedName>
        <fullName evidence="1">Metallo-beta-lactamase-like C-terminal domain-containing protein</fullName>
    </recommendedName>
</protein>
<dbReference type="SUPFAM" id="SSF56281">
    <property type="entry name" value="Metallo-hydrolase/oxidoreductase"/>
    <property type="match status" value="1"/>
</dbReference>
<keyword evidence="3" id="KW-1185">Reference proteome</keyword>
<organism evidence="2 3">
    <name type="scientific">Marinovum algicola</name>
    <dbReference type="NCBI Taxonomy" id="42444"/>
    <lineage>
        <taxon>Bacteria</taxon>
        <taxon>Pseudomonadati</taxon>
        <taxon>Pseudomonadota</taxon>
        <taxon>Alphaproteobacteria</taxon>
        <taxon>Rhodobacterales</taxon>
        <taxon>Roseobacteraceae</taxon>
        <taxon>Marinovum</taxon>
    </lineage>
</organism>
<proteinExistence type="predicted"/>
<evidence type="ECO:0000313" key="3">
    <source>
        <dbReference type="Proteomes" id="UP000182932"/>
    </source>
</evidence>
<dbReference type="InterPro" id="IPR036388">
    <property type="entry name" value="WH-like_DNA-bd_sf"/>
</dbReference>